<dbReference type="KEGG" id="paco:AACT_0202"/>
<dbReference type="Proteomes" id="UP000503483">
    <property type="component" value="Chromosome"/>
</dbReference>
<evidence type="ECO:0000256" key="1">
    <source>
        <dbReference type="SAM" id="Phobius"/>
    </source>
</evidence>
<organism evidence="2 3">
    <name type="scientific">Arcobacter acticola</name>
    <dbReference type="NCBI Taxonomy" id="1849015"/>
    <lineage>
        <taxon>Bacteria</taxon>
        <taxon>Pseudomonadati</taxon>
        <taxon>Campylobacterota</taxon>
        <taxon>Epsilonproteobacteria</taxon>
        <taxon>Campylobacterales</taxon>
        <taxon>Arcobacteraceae</taxon>
        <taxon>Arcobacter</taxon>
    </lineage>
</organism>
<name>A0A6M8E8C4_9BACT</name>
<dbReference type="EMBL" id="CP042652">
    <property type="protein sequence ID" value="QKE27433.1"/>
    <property type="molecule type" value="Genomic_DNA"/>
</dbReference>
<keyword evidence="1" id="KW-0812">Transmembrane</keyword>
<protein>
    <submittedName>
        <fullName evidence="2">Putative membrane protein</fullName>
    </submittedName>
</protein>
<feature type="transmembrane region" description="Helical" evidence="1">
    <location>
        <begin position="34"/>
        <end position="54"/>
    </location>
</feature>
<accession>A0A6M8E8C4</accession>
<proteinExistence type="predicted"/>
<gene>
    <name evidence="2" type="ORF">AACT_0202</name>
</gene>
<evidence type="ECO:0000313" key="3">
    <source>
        <dbReference type="Proteomes" id="UP000503483"/>
    </source>
</evidence>
<dbReference type="RefSeq" id="WP_172124142.1">
    <property type="nucleotide sequence ID" value="NZ_CP042652.1"/>
</dbReference>
<dbReference type="AlphaFoldDB" id="A0A6M8E8C4"/>
<reference evidence="2 3" key="1">
    <citation type="submission" date="2019-08" db="EMBL/GenBank/DDBJ databases">
        <title>Complete genome sequence of Arcobacter acticola.</title>
        <authorList>
            <person name="Miller W."/>
        </authorList>
    </citation>
    <scope>NUCLEOTIDE SEQUENCE [LARGE SCALE GENOMIC DNA]</scope>
    <source>
        <strain evidence="2 3">KCTC 52212</strain>
    </source>
</reference>
<keyword evidence="1" id="KW-1133">Transmembrane helix</keyword>
<keyword evidence="3" id="KW-1185">Reference proteome</keyword>
<keyword evidence="1" id="KW-0472">Membrane</keyword>
<sequence length="349" mass="39813">MEKDSEMKQIEDAKVDVVFEKKNFFSKMSLFEKIFWLVIIIMSIIYLAAQLVAFKNMERISDKKIPIITKYVAKENLEKYKDNISIDLQNRVSIMESTVDNEIDRLFNRVENNLDNFLDFHYSIKGEYIELSAMITEDIGELITDKLFGQEFNDEVQNSLKTMNDMYKLNMKEHLKLIDNYALENVDLELNSNSLQTLRDEINTNKTIQEGKAGVLLLAGFSSKVIQAITTKLAAKVASKVASKVAIKTGKFAASSVVGASGIVCGPLVVVCAPTAAIITWFATDAIIISGDEYFNREELKQELLKELNENKLIFKQQYNSIYFETMNQISQESKKSYEDTKVLVKDKF</sequence>
<evidence type="ECO:0000313" key="2">
    <source>
        <dbReference type="EMBL" id="QKE27433.1"/>
    </source>
</evidence>